<organism evidence="1 2">
    <name type="scientific">Limosilactobacillus allomucosae</name>
    <dbReference type="NCBI Taxonomy" id="3142938"/>
    <lineage>
        <taxon>Bacteria</taxon>
        <taxon>Bacillati</taxon>
        <taxon>Bacillota</taxon>
        <taxon>Bacilli</taxon>
        <taxon>Lactobacillales</taxon>
        <taxon>Lactobacillaceae</taxon>
        <taxon>Limosilactobacillus</taxon>
    </lineage>
</organism>
<comment type="caution">
    <text evidence="1">The sequence shown here is derived from an EMBL/GenBank/DDBJ whole genome shotgun (WGS) entry which is preliminary data.</text>
</comment>
<gene>
    <name evidence="1" type="ORF">AAVZ08_04890</name>
</gene>
<dbReference type="EMBL" id="JBCNVT010000001">
    <property type="protein sequence ID" value="MEO5285937.1"/>
    <property type="molecule type" value="Genomic_DNA"/>
</dbReference>
<dbReference type="Proteomes" id="UP001456307">
    <property type="component" value="Unassembled WGS sequence"/>
</dbReference>
<proteinExistence type="predicted"/>
<name>A0ABV0I453_9LACO</name>
<keyword evidence="2" id="KW-1185">Reference proteome</keyword>
<accession>A0ABV0I453</accession>
<sequence>MNNSTQLNSTQLNSTQLNSTQLNSTQLADYVAQRFFVKQFFRDSLTFSVSGSFFAANETPWKAGVSFG</sequence>
<protein>
    <submittedName>
        <fullName evidence="1">Uncharacterized protein</fullName>
    </submittedName>
</protein>
<dbReference type="RefSeq" id="WP_347985365.1">
    <property type="nucleotide sequence ID" value="NZ_JBCNVT010000001.1"/>
</dbReference>
<reference evidence="1 2" key="1">
    <citation type="submission" date="2024-04" db="EMBL/GenBank/DDBJ databases">
        <title>Limosilactobacillus allomucosae sp. nov., a novel species isolated from wild boar faecal samples as potential probiotics for domestic pigs.</title>
        <authorList>
            <person name="Chen B."/>
        </authorList>
    </citation>
    <scope>NUCLEOTIDE SEQUENCE [LARGE SCALE GENOMIC DNA]</scope>
    <source>
        <strain evidence="1 2">WILCCON 0055</strain>
    </source>
</reference>
<evidence type="ECO:0000313" key="1">
    <source>
        <dbReference type="EMBL" id="MEO5285937.1"/>
    </source>
</evidence>
<evidence type="ECO:0000313" key="2">
    <source>
        <dbReference type="Proteomes" id="UP001456307"/>
    </source>
</evidence>